<keyword evidence="3" id="KW-0804">Transcription</keyword>
<keyword evidence="2" id="KW-0238">DNA-binding</keyword>
<evidence type="ECO:0000313" key="6">
    <source>
        <dbReference type="EMBL" id="QNN61635.1"/>
    </source>
</evidence>
<proteinExistence type="predicted"/>
<dbReference type="PANTHER" id="PTHR30514">
    <property type="entry name" value="GLUCOKINASE"/>
    <property type="match status" value="1"/>
</dbReference>
<dbReference type="GO" id="GO:0003700">
    <property type="term" value="F:DNA-binding transcription factor activity"/>
    <property type="evidence" value="ECO:0007669"/>
    <property type="project" value="InterPro"/>
</dbReference>
<protein>
    <submittedName>
        <fullName evidence="6">MurR/RpiR family transcriptional regulator</fullName>
    </submittedName>
</protein>
<dbReference type="InterPro" id="IPR035472">
    <property type="entry name" value="RpiR-like_SIS"/>
</dbReference>
<dbReference type="KEGG" id="eio:H9L01_04585"/>
<sequence length="249" mass="28032">MNRLTHHFDLLTEAEKRVCNYIVHNFDTVSKMSINDLADKSYTSKTVVINMSQKLGFEGYTDLRYYLKDMESEVLSVETTEVIKDNILKNASMTGNILNYEKLKSASVKILEAKTVYIAARGTSKSIANHLAHLLLTMGVKCMLIDDYNLLSIIANQVDPRELFILISLSGETRKIVDAAKIVKARQGEIISLTAFTHNSLARLSDLSLFAATESVETATNDDISRIGFFVICEMLAHQVKFEIQERKK</sequence>
<organism evidence="6 7">
    <name type="scientific">Erysipelothrix inopinata</name>
    <dbReference type="NCBI Taxonomy" id="225084"/>
    <lineage>
        <taxon>Bacteria</taxon>
        <taxon>Bacillati</taxon>
        <taxon>Bacillota</taxon>
        <taxon>Erysipelotrichia</taxon>
        <taxon>Erysipelotrichales</taxon>
        <taxon>Erysipelotrichaceae</taxon>
        <taxon>Erysipelothrix</taxon>
    </lineage>
</organism>
<dbReference type="GO" id="GO:1901135">
    <property type="term" value="P:carbohydrate derivative metabolic process"/>
    <property type="evidence" value="ECO:0007669"/>
    <property type="project" value="InterPro"/>
</dbReference>
<name>A0A7G9S1B0_9FIRM</name>
<dbReference type="InterPro" id="IPR001347">
    <property type="entry name" value="SIS_dom"/>
</dbReference>
<dbReference type="InterPro" id="IPR046348">
    <property type="entry name" value="SIS_dom_sf"/>
</dbReference>
<dbReference type="GO" id="GO:0097367">
    <property type="term" value="F:carbohydrate derivative binding"/>
    <property type="evidence" value="ECO:0007669"/>
    <property type="project" value="InterPro"/>
</dbReference>
<dbReference type="AlphaFoldDB" id="A0A7G9S1B0"/>
<dbReference type="InterPro" id="IPR009057">
    <property type="entry name" value="Homeodomain-like_sf"/>
</dbReference>
<evidence type="ECO:0000259" key="5">
    <source>
        <dbReference type="PROSITE" id="PS51464"/>
    </source>
</evidence>
<keyword evidence="7" id="KW-1185">Reference proteome</keyword>
<dbReference type="Pfam" id="PF01380">
    <property type="entry name" value="SIS"/>
    <property type="match status" value="1"/>
</dbReference>
<dbReference type="PROSITE" id="PS51464">
    <property type="entry name" value="SIS"/>
    <property type="match status" value="1"/>
</dbReference>
<dbReference type="SUPFAM" id="SSF46689">
    <property type="entry name" value="Homeodomain-like"/>
    <property type="match status" value="1"/>
</dbReference>
<gene>
    <name evidence="6" type="ORF">H9L01_04585</name>
</gene>
<keyword evidence="1" id="KW-0805">Transcription regulation</keyword>
<dbReference type="PANTHER" id="PTHR30514:SF1">
    <property type="entry name" value="HTH-TYPE TRANSCRIPTIONAL REGULATOR HEXR-RELATED"/>
    <property type="match status" value="1"/>
</dbReference>
<dbReference type="PROSITE" id="PS51071">
    <property type="entry name" value="HTH_RPIR"/>
    <property type="match status" value="1"/>
</dbReference>
<dbReference type="Gene3D" id="1.10.10.10">
    <property type="entry name" value="Winged helix-like DNA-binding domain superfamily/Winged helix DNA-binding domain"/>
    <property type="match status" value="1"/>
</dbReference>
<evidence type="ECO:0000256" key="3">
    <source>
        <dbReference type="ARBA" id="ARBA00023163"/>
    </source>
</evidence>
<dbReference type="CDD" id="cd05013">
    <property type="entry name" value="SIS_RpiR"/>
    <property type="match status" value="1"/>
</dbReference>
<dbReference type="InterPro" id="IPR036388">
    <property type="entry name" value="WH-like_DNA-bd_sf"/>
</dbReference>
<evidence type="ECO:0000256" key="2">
    <source>
        <dbReference type="ARBA" id="ARBA00023125"/>
    </source>
</evidence>
<evidence type="ECO:0000313" key="7">
    <source>
        <dbReference type="Proteomes" id="UP000515928"/>
    </source>
</evidence>
<feature type="domain" description="HTH rpiR-type" evidence="4">
    <location>
        <begin position="1"/>
        <end position="74"/>
    </location>
</feature>
<evidence type="ECO:0000259" key="4">
    <source>
        <dbReference type="PROSITE" id="PS51071"/>
    </source>
</evidence>
<dbReference type="Pfam" id="PF01418">
    <property type="entry name" value="HTH_6"/>
    <property type="match status" value="1"/>
</dbReference>
<evidence type="ECO:0000256" key="1">
    <source>
        <dbReference type="ARBA" id="ARBA00023015"/>
    </source>
</evidence>
<dbReference type="SUPFAM" id="SSF53697">
    <property type="entry name" value="SIS domain"/>
    <property type="match status" value="1"/>
</dbReference>
<dbReference type="Gene3D" id="3.40.50.10490">
    <property type="entry name" value="Glucose-6-phosphate isomerase like protein, domain 1"/>
    <property type="match status" value="1"/>
</dbReference>
<dbReference type="Proteomes" id="UP000515928">
    <property type="component" value="Chromosome"/>
</dbReference>
<dbReference type="InterPro" id="IPR000281">
    <property type="entry name" value="HTH_RpiR"/>
</dbReference>
<accession>A0A7G9S1B0</accession>
<dbReference type="EMBL" id="CP060715">
    <property type="protein sequence ID" value="QNN61635.1"/>
    <property type="molecule type" value="Genomic_DNA"/>
</dbReference>
<dbReference type="InterPro" id="IPR047640">
    <property type="entry name" value="RpiR-like"/>
</dbReference>
<feature type="domain" description="SIS" evidence="5">
    <location>
        <begin position="106"/>
        <end position="249"/>
    </location>
</feature>
<dbReference type="GO" id="GO:0003677">
    <property type="term" value="F:DNA binding"/>
    <property type="evidence" value="ECO:0007669"/>
    <property type="project" value="UniProtKB-KW"/>
</dbReference>
<dbReference type="RefSeq" id="WP_187534834.1">
    <property type="nucleotide sequence ID" value="NZ_CBCSHU010000003.1"/>
</dbReference>
<reference evidence="6 7" key="1">
    <citation type="submission" date="2020-08" db="EMBL/GenBank/DDBJ databases">
        <title>Genome sequence of Erysipelothrix inopinata DSM 15511T.</title>
        <authorList>
            <person name="Hyun D.-W."/>
            <person name="Bae J.-W."/>
        </authorList>
    </citation>
    <scope>NUCLEOTIDE SEQUENCE [LARGE SCALE GENOMIC DNA]</scope>
    <source>
        <strain evidence="6 7">DSM 15511</strain>
    </source>
</reference>